<evidence type="ECO:0000313" key="1">
    <source>
        <dbReference type="EMBL" id="MDJ1370521.1"/>
    </source>
</evidence>
<dbReference type="Proteomes" id="UP001170379">
    <property type="component" value="Unassembled WGS sequence"/>
</dbReference>
<organism evidence="1 2">
    <name type="scientific">Gulosibacter molinativorax</name>
    <dbReference type="NCBI Taxonomy" id="256821"/>
    <lineage>
        <taxon>Bacteria</taxon>
        <taxon>Bacillati</taxon>
        <taxon>Actinomycetota</taxon>
        <taxon>Actinomycetes</taxon>
        <taxon>Micrococcales</taxon>
        <taxon>Microbacteriaceae</taxon>
        <taxon>Gulosibacter</taxon>
    </lineage>
</organism>
<name>A0ABT7C5P5_9MICO</name>
<protein>
    <submittedName>
        <fullName evidence="1">MmcQ/YjbR family DNA-binding protein</fullName>
    </submittedName>
</protein>
<gene>
    <name evidence="1" type="ORF">C7K25_03905</name>
</gene>
<reference evidence="1" key="2">
    <citation type="journal article" date="2022" name="Sci. Rep.">
        <title>In silico prediction of the enzymes involved in the degradation of the herbicide molinate by Gulosibacter molinativorax ON4T.</title>
        <authorList>
            <person name="Lopes A.R."/>
            <person name="Bunin E."/>
            <person name="Viana A.T."/>
            <person name="Froufe H."/>
            <person name="Munoz-Merida A."/>
            <person name="Pinho D."/>
            <person name="Figueiredo J."/>
            <person name="Barroso C."/>
            <person name="Vaz-Moreira I."/>
            <person name="Bellanger X."/>
            <person name="Egas C."/>
            <person name="Nunes O.C."/>
        </authorList>
    </citation>
    <scope>NUCLEOTIDE SEQUENCE</scope>
    <source>
        <strain evidence="1">ON4</strain>
    </source>
</reference>
<dbReference type="RefSeq" id="WP_035732023.1">
    <property type="nucleotide sequence ID" value="NZ_CP028426.1"/>
</dbReference>
<evidence type="ECO:0000313" key="2">
    <source>
        <dbReference type="Proteomes" id="UP001170379"/>
    </source>
</evidence>
<comment type="caution">
    <text evidence="1">The sequence shown here is derived from an EMBL/GenBank/DDBJ whole genome shotgun (WGS) entry which is preliminary data.</text>
</comment>
<keyword evidence="2" id="KW-1185">Reference proteome</keyword>
<sequence>MEIDVREIALAFDGAVEQPHHGFPSFRVKNRIFATLPEPDTLRIMLDEFGIRTAVLEYPEFCSELYWGRRLACVEIDVSVAEEIVVRGLLEDAWALKAA</sequence>
<dbReference type="GO" id="GO:0003677">
    <property type="term" value="F:DNA binding"/>
    <property type="evidence" value="ECO:0007669"/>
    <property type="project" value="UniProtKB-KW"/>
</dbReference>
<dbReference type="EMBL" id="PXVD01000005">
    <property type="protein sequence ID" value="MDJ1370521.1"/>
    <property type="molecule type" value="Genomic_DNA"/>
</dbReference>
<reference evidence="1" key="1">
    <citation type="submission" date="2018-03" db="EMBL/GenBank/DDBJ databases">
        <authorList>
            <person name="Nunes O.C."/>
            <person name="Lopes A.R."/>
            <person name="Froufe H."/>
            <person name="Munoz-Merida A."/>
            <person name="Barroso C."/>
            <person name="Egas C."/>
        </authorList>
    </citation>
    <scope>NUCLEOTIDE SEQUENCE</scope>
    <source>
        <strain evidence="1">ON4</strain>
    </source>
</reference>
<proteinExistence type="predicted"/>
<accession>A0ABT7C5P5</accession>
<keyword evidence="1" id="KW-0238">DNA-binding</keyword>